<organism evidence="5 6">
    <name type="scientific">Acinetobacter pragensis</name>
    <dbReference type="NCBI Taxonomy" id="1806892"/>
    <lineage>
        <taxon>Bacteria</taxon>
        <taxon>Pseudomonadati</taxon>
        <taxon>Pseudomonadota</taxon>
        <taxon>Gammaproteobacteria</taxon>
        <taxon>Moraxellales</taxon>
        <taxon>Moraxellaceae</taxon>
        <taxon>Acinetobacter</taxon>
    </lineage>
</organism>
<dbReference type="OrthoDB" id="9781019at2"/>
<dbReference type="Proteomes" id="UP000076276">
    <property type="component" value="Unassembled WGS sequence"/>
</dbReference>
<evidence type="ECO:0000256" key="1">
    <source>
        <dbReference type="ARBA" id="ARBA00006538"/>
    </source>
</evidence>
<keyword evidence="6" id="KW-1185">Reference proteome</keyword>
<sequence>MTTAAQNLIQMLTPEQKSHEYFLGQSQPILGTRIFGGQLLAQSIMAAAPSTSKTLHSLHAYFLCAGCASVPVLYKTEILRDSFSFCTVQVNALQFGKRIFTAMLSYMKTEDGLNYQSPQPVYPPAEQLQTEQWHKQQIQNSLPFEHREAFMQTFNIESRPVTFSHPFQPKQEESVYTEYLKTFEPLSENIESGSNLHSCALHQAIAAYYSDYNLYTAAFNLHGLSYASNKIIHASLDHAIYFHRPFRADESMLYEMKTAITAHARGLSYGQMWQNGYLVCSTQQENLMRQI</sequence>
<dbReference type="InterPro" id="IPR049449">
    <property type="entry name" value="TesB_ACOT8-like_N"/>
</dbReference>
<evidence type="ECO:0000256" key="2">
    <source>
        <dbReference type="ARBA" id="ARBA00022801"/>
    </source>
</evidence>
<evidence type="ECO:0008006" key="7">
    <source>
        <dbReference type="Google" id="ProtNLM"/>
    </source>
</evidence>
<evidence type="ECO:0000259" key="3">
    <source>
        <dbReference type="Pfam" id="PF02551"/>
    </source>
</evidence>
<dbReference type="Gene3D" id="2.40.160.210">
    <property type="entry name" value="Acyl-CoA thioesterase, double hotdog domain"/>
    <property type="match status" value="1"/>
</dbReference>
<dbReference type="PANTHER" id="PTHR11066">
    <property type="entry name" value="ACYL-COA THIOESTERASE"/>
    <property type="match status" value="1"/>
</dbReference>
<dbReference type="CDD" id="cd03444">
    <property type="entry name" value="Thioesterase_II_repeat1"/>
    <property type="match status" value="1"/>
</dbReference>
<evidence type="ECO:0000313" key="5">
    <source>
        <dbReference type="EMBL" id="KYQ73181.1"/>
    </source>
</evidence>
<protein>
    <recommendedName>
        <fullName evidence="7">Acyl-CoA thioesterase II</fullName>
    </recommendedName>
</protein>
<feature type="domain" description="Acyl-CoA thioesterase 2 C-terminal" evidence="3">
    <location>
        <begin position="200"/>
        <end position="286"/>
    </location>
</feature>
<evidence type="ECO:0000313" key="6">
    <source>
        <dbReference type="Proteomes" id="UP000076276"/>
    </source>
</evidence>
<name>A0A151Y560_9GAMM</name>
<comment type="similarity">
    <text evidence="1">Belongs to the C/M/P thioester hydrolase family.</text>
</comment>
<dbReference type="GO" id="GO:0047617">
    <property type="term" value="F:fatty acyl-CoA hydrolase activity"/>
    <property type="evidence" value="ECO:0007669"/>
    <property type="project" value="InterPro"/>
</dbReference>
<dbReference type="EMBL" id="LUAW01000011">
    <property type="protein sequence ID" value="KYQ73181.1"/>
    <property type="molecule type" value="Genomic_DNA"/>
</dbReference>
<dbReference type="InterPro" id="IPR042171">
    <property type="entry name" value="Acyl-CoA_hotdog"/>
</dbReference>
<dbReference type="Pfam" id="PF13622">
    <property type="entry name" value="4HBT_3"/>
    <property type="match status" value="1"/>
</dbReference>
<dbReference type="InterPro" id="IPR029069">
    <property type="entry name" value="HotDog_dom_sf"/>
</dbReference>
<dbReference type="SUPFAM" id="SSF54637">
    <property type="entry name" value="Thioesterase/thiol ester dehydrase-isomerase"/>
    <property type="match status" value="2"/>
</dbReference>
<dbReference type="AlphaFoldDB" id="A0A151Y560"/>
<gene>
    <name evidence="5" type="ORF">AZH43_07065</name>
</gene>
<keyword evidence="2" id="KW-0378">Hydrolase</keyword>
<dbReference type="Pfam" id="PF02551">
    <property type="entry name" value="Acyl_CoA_thio"/>
    <property type="match status" value="1"/>
</dbReference>
<dbReference type="GO" id="GO:0006637">
    <property type="term" value="P:acyl-CoA metabolic process"/>
    <property type="evidence" value="ECO:0007669"/>
    <property type="project" value="InterPro"/>
</dbReference>
<dbReference type="GO" id="GO:0005829">
    <property type="term" value="C:cytosol"/>
    <property type="evidence" value="ECO:0007669"/>
    <property type="project" value="TreeGrafter"/>
</dbReference>
<dbReference type="STRING" id="1806892.AZH43_07065"/>
<feature type="domain" description="Acyl-CoA thioesterase-like N-terminal HotDog" evidence="4">
    <location>
        <begin position="31"/>
        <end position="106"/>
    </location>
</feature>
<dbReference type="InterPro" id="IPR003703">
    <property type="entry name" value="Acyl_CoA_thio"/>
</dbReference>
<proteinExistence type="inferred from homology"/>
<dbReference type="PANTHER" id="PTHR11066:SF34">
    <property type="entry name" value="ACYL-COENZYME A THIOESTERASE 8"/>
    <property type="match status" value="1"/>
</dbReference>
<dbReference type="CDD" id="cd03445">
    <property type="entry name" value="Thioesterase_II_repeat2"/>
    <property type="match status" value="1"/>
</dbReference>
<dbReference type="RefSeq" id="WP_067666466.1">
    <property type="nucleotide sequence ID" value="NZ_CBCSIK010000008.1"/>
</dbReference>
<evidence type="ECO:0000259" key="4">
    <source>
        <dbReference type="Pfam" id="PF13622"/>
    </source>
</evidence>
<reference evidence="5 6" key="1">
    <citation type="submission" date="2016-03" db="EMBL/GenBank/DDBJ databases">
        <title>Acinetobacter genomospecies 28 strain ANC 4149.</title>
        <authorList>
            <person name="Radolfova-Krizova L."/>
            <person name="Nemec A."/>
        </authorList>
    </citation>
    <scope>NUCLEOTIDE SEQUENCE [LARGE SCALE GENOMIC DNA]</scope>
    <source>
        <strain evidence="5 6">ANC 4149</strain>
    </source>
</reference>
<dbReference type="InterPro" id="IPR025652">
    <property type="entry name" value="TesB_C"/>
</dbReference>
<comment type="caution">
    <text evidence="5">The sequence shown here is derived from an EMBL/GenBank/DDBJ whole genome shotgun (WGS) entry which is preliminary data.</text>
</comment>
<dbReference type="GO" id="GO:0009062">
    <property type="term" value="P:fatty acid catabolic process"/>
    <property type="evidence" value="ECO:0007669"/>
    <property type="project" value="TreeGrafter"/>
</dbReference>
<accession>A0A151Y560</accession>